<dbReference type="STRING" id="178035.A0A154P8X7"/>
<gene>
    <name evidence="1" type="ORF">WN55_09905</name>
</gene>
<dbReference type="OrthoDB" id="277191at2759"/>
<protein>
    <submittedName>
        <fullName evidence="1">Mitochondrial-processing peptidase subunit alpha</fullName>
    </submittedName>
</protein>
<dbReference type="AlphaFoldDB" id="A0A154P8X7"/>
<sequence length="102" mass="11416">MLLKVSQSFMVVAIRKSAMQRQTVSFLSRRSFSSQKIFNPNITRKSIVTPFPPLTEPIPNLPKAVYATTKEEHQITKVTTLSNGLRVASENRFGQFCTVGGE</sequence>
<evidence type="ECO:0000313" key="1">
    <source>
        <dbReference type="EMBL" id="KZC07824.1"/>
    </source>
</evidence>
<proteinExistence type="predicted"/>
<accession>A0A154P8X7</accession>
<keyword evidence="2" id="KW-1185">Reference proteome</keyword>
<dbReference type="EMBL" id="KQ434831">
    <property type="protein sequence ID" value="KZC07824.1"/>
    <property type="molecule type" value="Genomic_DNA"/>
</dbReference>
<organism evidence="1 2">
    <name type="scientific">Dufourea novaeangliae</name>
    <name type="common">Sweat bee</name>
    <dbReference type="NCBI Taxonomy" id="178035"/>
    <lineage>
        <taxon>Eukaryota</taxon>
        <taxon>Metazoa</taxon>
        <taxon>Ecdysozoa</taxon>
        <taxon>Arthropoda</taxon>
        <taxon>Hexapoda</taxon>
        <taxon>Insecta</taxon>
        <taxon>Pterygota</taxon>
        <taxon>Neoptera</taxon>
        <taxon>Endopterygota</taxon>
        <taxon>Hymenoptera</taxon>
        <taxon>Apocrita</taxon>
        <taxon>Aculeata</taxon>
        <taxon>Apoidea</taxon>
        <taxon>Anthophila</taxon>
        <taxon>Halictidae</taxon>
        <taxon>Rophitinae</taxon>
        <taxon>Dufourea</taxon>
    </lineage>
</organism>
<evidence type="ECO:0000313" key="2">
    <source>
        <dbReference type="Proteomes" id="UP000076502"/>
    </source>
</evidence>
<dbReference type="Proteomes" id="UP000076502">
    <property type="component" value="Unassembled WGS sequence"/>
</dbReference>
<reference evidence="1 2" key="1">
    <citation type="submission" date="2015-07" db="EMBL/GenBank/DDBJ databases">
        <title>The genome of Dufourea novaeangliae.</title>
        <authorList>
            <person name="Pan H."/>
            <person name="Kapheim K."/>
        </authorList>
    </citation>
    <scope>NUCLEOTIDE SEQUENCE [LARGE SCALE GENOMIC DNA]</scope>
    <source>
        <strain evidence="1">0120121106</strain>
        <tissue evidence="1">Whole body</tissue>
    </source>
</reference>
<name>A0A154P8X7_DUFNO</name>
<feature type="non-terminal residue" evidence="1">
    <location>
        <position position="102"/>
    </location>
</feature>